<feature type="region of interest" description="Disordered" evidence="1">
    <location>
        <begin position="331"/>
        <end position="436"/>
    </location>
</feature>
<dbReference type="OrthoDB" id="5369729at2759"/>
<dbReference type="Proteomes" id="UP000028524">
    <property type="component" value="Unassembled WGS sequence"/>
</dbReference>
<evidence type="ECO:0000256" key="1">
    <source>
        <dbReference type="SAM" id="MobiDB-lite"/>
    </source>
</evidence>
<dbReference type="STRING" id="1283841.A0A084QHJ9"/>
<name>A0A084QHJ9_STAC4</name>
<feature type="compositionally biased region" description="Low complexity" evidence="1">
    <location>
        <begin position="551"/>
        <end position="566"/>
    </location>
</feature>
<feature type="compositionally biased region" description="Low complexity" evidence="1">
    <location>
        <begin position="147"/>
        <end position="159"/>
    </location>
</feature>
<feature type="compositionally biased region" description="Basic and acidic residues" evidence="1">
    <location>
        <begin position="957"/>
        <end position="980"/>
    </location>
</feature>
<proteinExistence type="predicted"/>
<feature type="region of interest" description="Disordered" evidence="1">
    <location>
        <begin position="470"/>
        <end position="566"/>
    </location>
</feature>
<feature type="compositionally biased region" description="Low complexity" evidence="1">
    <location>
        <begin position="498"/>
        <end position="523"/>
    </location>
</feature>
<evidence type="ECO:0000313" key="3">
    <source>
        <dbReference type="Proteomes" id="UP000028524"/>
    </source>
</evidence>
<feature type="region of interest" description="Disordered" evidence="1">
    <location>
        <begin position="89"/>
        <end position="293"/>
    </location>
</feature>
<reference evidence="2 3" key="1">
    <citation type="journal article" date="2014" name="BMC Genomics">
        <title>Comparative genome sequencing reveals chemotype-specific gene clusters in the toxigenic black mold Stachybotrys.</title>
        <authorList>
            <person name="Semeiks J."/>
            <person name="Borek D."/>
            <person name="Otwinowski Z."/>
            <person name="Grishin N.V."/>
        </authorList>
    </citation>
    <scope>NUCLEOTIDE SEQUENCE [LARGE SCALE GENOMIC DNA]</scope>
    <source>
        <strain evidence="2 3">IBT 40285</strain>
    </source>
</reference>
<gene>
    <name evidence="2" type="ORF">S40285_00277</name>
</gene>
<keyword evidence="3" id="KW-1185">Reference proteome</keyword>
<feature type="region of interest" description="Disordered" evidence="1">
    <location>
        <begin position="1"/>
        <end position="58"/>
    </location>
</feature>
<feature type="compositionally biased region" description="Basic and acidic residues" evidence="1">
    <location>
        <begin position="365"/>
        <end position="375"/>
    </location>
</feature>
<feature type="compositionally biased region" description="Polar residues" evidence="1">
    <location>
        <begin position="795"/>
        <end position="813"/>
    </location>
</feature>
<dbReference type="AlphaFoldDB" id="A0A084QHJ9"/>
<organism evidence="2 3">
    <name type="scientific">Stachybotrys chlorohalonatus (strain IBT 40285)</name>
    <dbReference type="NCBI Taxonomy" id="1283841"/>
    <lineage>
        <taxon>Eukaryota</taxon>
        <taxon>Fungi</taxon>
        <taxon>Dikarya</taxon>
        <taxon>Ascomycota</taxon>
        <taxon>Pezizomycotina</taxon>
        <taxon>Sordariomycetes</taxon>
        <taxon>Hypocreomycetidae</taxon>
        <taxon>Hypocreales</taxon>
        <taxon>Stachybotryaceae</taxon>
        <taxon>Stachybotrys</taxon>
    </lineage>
</organism>
<feature type="region of interest" description="Disordered" evidence="1">
    <location>
        <begin position="592"/>
        <end position="641"/>
    </location>
</feature>
<protein>
    <recommendedName>
        <fullName evidence="4">LPXTG-motif cell wall anchor domain protein</fullName>
    </recommendedName>
</protein>
<accession>A0A084QHJ9</accession>
<dbReference type="HOGENOM" id="CLU_003899_1_0_1"/>
<feature type="compositionally biased region" description="Polar residues" evidence="1">
    <location>
        <begin position="757"/>
        <end position="766"/>
    </location>
</feature>
<evidence type="ECO:0000313" key="2">
    <source>
        <dbReference type="EMBL" id="KFA63434.1"/>
    </source>
</evidence>
<feature type="compositionally biased region" description="Low complexity" evidence="1">
    <location>
        <begin position="731"/>
        <end position="748"/>
    </location>
</feature>
<dbReference type="EMBL" id="KL660737">
    <property type="protein sequence ID" value="KFA63434.1"/>
    <property type="molecule type" value="Genomic_DNA"/>
</dbReference>
<feature type="region of interest" description="Disordered" evidence="1">
    <location>
        <begin position="731"/>
        <end position="890"/>
    </location>
</feature>
<feature type="region of interest" description="Disordered" evidence="1">
    <location>
        <begin position="955"/>
        <end position="1017"/>
    </location>
</feature>
<feature type="compositionally biased region" description="Low complexity" evidence="1">
    <location>
        <begin position="271"/>
        <end position="284"/>
    </location>
</feature>
<dbReference type="InParanoid" id="A0A084QHJ9"/>
<feature type="compositionally biased region" description="Low complexity" evidence="1">
    <location>
        <begin position="604"/>
        <end position="617"/>
    </location>
</feature>
<feature type="compositionally biased region" description="Low complexity" evidence="1">
    <location>
        <begin position="101"/>
        <end position="117"/>
    </location>
</feature>
<dbReference type="OMA" id="RFTHRRP"/>
<feature type="compositionally biased region" description="Pro residues" evidence="1">
    <location>
        <begin position="89"/>
        <end position="100"/>
    </location>
</feature>
<evidence type="ECO:0008006" key="4">
    <source>
        <dbReference type="Google" id="ProtNLM"/>
    </source>
</evidence>
<sequence length="1017" mass="108200">MTEQASAAAHGPNISTAATTATTTTTTNSTITTPAKSFFRDDNHEAPPLSLHSHRQSHSSSKLPAFRFADLKSGAPALSHLALIQHVPIPPSPVSPPSGPDTPSLSSQPAAAPDQPAVPGESSTTTPRAEDLYVFRSPVAPRDDQRTPATTTSTAVPTPGSLPTELKRSASYPEPSAQDPDTARATPLAVSSQARRRISAARTSSGTLLSGGRVLTLDTPHPPAGESTRGGQPPPGQRELILPKTLSQTSPTDEKRMASSHRPPPVSYRRPSTSASTQASPTTPIRVPPIRAFRSSGSRKSLILDMNLVRSPEYADDTPDSNHDRTLRALEGRPKQDAGQVTPPTSTQQDDAADGDDTVDVFLKIAREESPRRTSDASNAADASSAVSRVRSQHRRPLSTAVASYKPTSPPRLSRRLSDQQDTSRKRHYEDDRASDVSRITTYRSLAREKAASIFPGEDLIRARTFGTGLRSSPLTPRSAVGHDSNNEPFIYPRRQPSVTDSGAAAATAPRTSAYKAASTATSQNKSHASSPLVRTFDQQGQTGQEAAPQGVEGTESTASTTAPSTVWDELDDLKSRIHRLELTGKLPATSGAAVSRLSDERPPTATTTVTTMSSSPKRSLAGAAQPTEVASTTSSQREGHPLLNSALAKSKPFLNPEVYRALEAAASEALALSSLMGTPGQPGPISSGASTIGTATNVTDRQLRRKADSVCRSLTELCVALGEEVIKPTAAAPPTTTTNPQPQAEAPVTPTVPKPINTSTAQRRLSTAGEADLAKALTSPRTVSKFEERRHNLLNGNTLPSPRAAITSSTPLPSVEVTPNRRSSLMVTRSRRAGTEEPDDGRKSTILRTRRAGTEEPDEGRRTSLLIRGRRGTADGEDEEQRFRAPSRTATEVQGIRSVTREYHAPAPAPAQAQGPAAEATTQVASTIPRRRFVSSSAYTSRLAAPATTLNLPSKRYLERSTEREPYHGAESVVDDRGQRQPSMGHSNFLNRATSLSSRRQARDGVPATPTTGGYR</sequence>
<feature type="compositionally biased region" description="Polar residues" evidence="1">
    <location>
        <begin position="981"/>
        <end position="1000"/>
    </location>
</feature>
<feature type="compositionally biased region" description="Basic and acidic residues" evidence="1">
    <location>
        <begin position="416"/>
        <end position="436"/>
    </location>
</feature>
<feature type="compositionally biased region" description="Low complexity" evidence="1">
    <location>
        <begin position="12"/>
        <end position="35"/>
    </location>
</feature>
<feature type="compositionally biased region" description="Low complexity" evidence="1">
    <location>
        <begin position="376"/>
        <end position="390"/>
    </location>
</feature>